<dbReference type="STRING" id="47427.A0A2H3CH02"/>
<dbReference type="AlphaFoldDB" id="A0A2H3CH02"/>
<accession>A0A2H3CH02</accession>
<dbReference type="Proteomes" id="UP000217790">
    <property type="component" value="Unassembled WGS sequence"/>
</dbReference>
<gene>
    <name evidence="1" type="ORF">ARMGADRAFT_1091558</name>
</gene>
<keyword evidence="2" id="KW-1185">Reference proteome</keyword>
<evidence type="ECO:0000313" key="2">
    <source>
        <dbReference type="Proteomes" id="UP000217790"/>
    </source>
</evidence>
<proteinExistence type="predicted"/>
<protein>
    <submittedName>
        <fullName evidence="1">Uncharacterized protein</fullName>
    </submittedName>
</protein>
<dbReference type="EMBL" id="KZ293734">
    <property type="protein sequence ID" value="PBK81130.1"/>
    <property type="molecule type" value="Genomic_DNA"/>
</dbReference>
<dbReference type="InParanoid" id="A0A2H3CH02"/>
<name>A0A2H3CH02_ARMGA</name>
<organism evidence="1 2">
    <name type="scientific">Armillaria gallica</name>
    <name type="common">Bulbous honey fungus</name>
    <name type="synonym">Armillaria bulbosa</name>
    <dbReference type="NCBI Taxonomy" id="47427"/>
    <lineage>
        <taxon>Eukaryota</taxon>
        <taxon>Fungi</taxon>
        <taxon>Dikarya</taxon>
        <taxon>Basidiomycota</taxon>
        <taxon>Agaricomycotina</taxon>
        <taxon>Agaricomycetes</taxon>
        <taxon>Agaricomycetidae</taxon>
        <taxon>Agaricales</taxon>
        <taxon>Marasmiineae</taxon>
        <taxon>Physalacriaceae</taxon>
        <taxon>Armillaria</taxon>
    </lineage>
</organism>
<sequence>MSAKDTGASNPWTIILHCLMGVGLSKPHKPQAFALWYKSNNEDVEAAWNMHMEELKNSGKPIAPGKHAMAFQTFKSKMYHNLSIVERKSWEDLAVGEHEVALKKFEEKLDMPILQESQDLQNCLEQLPSIIKPLTNVIIWATGCPVSIYVGGLQPADGGRLHISS</sequence>
<dbReference type="OrthoDB" id="3033067at2759"/>
<evidence type="ECO:0000313" key="1">
    <source>
        <dbReference type="EMBL" id="PBK81130.1"/>
    </source>
</evidence>
<reference evidence="2" key="1">
    <citation type="journal article" date="2017" name="Nat. Ecol. Evol.">
        <title>Genome expansion and lineage-specific genetic innovations in the forest pathogenic fungi Armillaria.</title>
        <authorList>
            <person name="Sipos G."/>
            <person name="Prasanna A.N."/>
            <person name="Walter M.C."/>
            <person name="O'Connor E."/>
            <person name="Balint B."/>
            <person name="Krizsan K."/>
            <person name="Kiss B."/>
            <person name="Hess J."/>
            <person name="Varga T."/>
            <person name="Slot J."/>
            <person name="Riley R."/>
            <person name="Boka B."/>
            <person name="Rigling D."/>
            <person name="Barry K."/>
            <person name="Lee J."/>
            <person name="Mihaltcheva S."/>
            <person name="LaButti K."/>
            <person name="Lipzen A."/>
            <person name="Waldron R."/>
            <person name="Moloney N.M."/>
            <person name="Sperisen C."/>
            <person name="Kredics L."/>
            <person name="Vagvoelgyi C."/>
            <person name="Patrignani A."/>
            <person name="Fitzpatrick D."/>
            <person name="Nagy I."/>
            <person name="Doyle S."/>
            <person name="Anderson J.B."/>
            <person name="Grigoriev I.V."/>
            <person name="Gueldener U."/>
            <person name="Muensterkoetter M."/>
            <person name="Nagy L.G."/>
        </authorList>
    </citation>
    <scope>NUCLEOTIDE SEQUENCE [LARGE SCALE GENOMIC DNA]</scope>
    <source>
        <strain evidence="2">Ar21-2</strain>
    </source>
</reference>